<dbReference type="AlphaFoldDB" id="A0A6G0YB64"/>
<comment type="caution">
    <text evidence="1">The sequence shown here is derived from an EMBL/GenBank/DDBJ whole genome shotgun (WGS) entry which is preliminary data.</text>
</comment>
<evidence type="ECO:0000313" key="1">
    <source>
        <dbReference type="EMBL" id="KAF0752385.1"/>
    </source>
</evidence>
<keyword evidence="2" id="KW-1185">Reference proteome</keyword>
<sequence length="75" mass="8812">MRKVGVLKFRLIKPLYPPPPETWNNNRFAHLIGNNHPTIWKLINKFHKEVGVGKAKIALHDMEPARKKNMDQKKM</sequence>
<proteinExistence type="predicted"/>
<name>A0A6G0YB64_APHCR</name>
<dbReference type="OrthoDB" id="6095224at2759"/>
<protein>
    <submittedName>
        <fullName evidence="1">Uncharacterized protein</fullName>
    </submittedName>
</protein>
<dbReference type="Proteomes" id="UP000478052">
    <property type="component" value="Unassembled WGS sequence"/>
</dbReference>
<dbReference type="EMBL" id="VUJU01005074">
    <property type="protein sequence ID" value="KAF0752385.1"/>
    <property type="molecule type" value="Genomic_DNA"/>
</dbReference>
<organism evidence="1 2">
    <name type="scientific">Aphis craccivora</name>
    <name type="common">Cowpea aphid</name>
    <dbReference type="NCBI Taxonomy" id="307492"/>
    <lineage>
        <taxon>Eukaryota</taxon>
        <taxon>Metazoa</taxon>
        <taxon>Ecdysozoa</taxon>
        <taxon>Arthropoda</taxon>
        <taxon>Hexapoda</taxon>
        <taxon>Insecta</taxon>
        <taxon>Pterygota</taxon>
        <taxon>Neoptera</taxon>
        <taxon>Paraneoptera</taxon>
        <taxon>Hemiptera</taxon>
        <taxon>Sternorrhyncha</taxon>
        <taxon>Aphidomorpha</taxon>
        <taxon>Aphidoidea</taxon>
        <taxon>Aphididae</taxon>
        <taxon>Aphidini</taxon>
        <taxon>Aphis</taxon>
        <taxon>Aphis</taxon>
    </lineage>
</organism>
<gene>
    <name evidence="1" type="ORF">FWK35_00020519</name>
</gene>
<accession>A0A6G0YB64</accession>
<evidence type="ECO:0000313" key="2">
    <source>
        <dbReference type="Proteomes" id="UP000478052"/>
    </source>
</evidence>
<reference evidence="1 2" key="1">
    <citation type="submission" date="2019-08" db="EMBL/GenBank/DDBJ databases">
        <title>Whole genome of Aphis craccivora.</title>
        <authorList>
            <person name="Voronova N.V."/>
            <person name="Shulinski R.S."/>
            <person name="Bandarenka Y.V."/>
            <person name="Zhorov D.G."/>
            <person name="Warner D."/>
        </authorList>
    </citation>
    <scope>NUCLEOTIDE SEQUENCE [LARGE SCALE GENOMIC DNA]</scope>
    <source>
        <strain evidence="1">180601</strain>
        <tissue evidence="1">Whole Body</tissue>
    </source>
</reference>